<dbReference type="FunFam" id="1.20.1050.10:FF:000007">
    <property type="entry name" value="Glutathione S-transferase 1-1"/>
    <property type="match status" value="1"/>
</dbReference>
<protein>
    <submittedName>
        <fullName evidence="5">Glutathione S-transferase 1-like</fullName>
    </submittedName>
</protein>
<dbReference type="InterPro" id="IPR004045">
    <property type="entry name" value="Glutathione_S-Trfase_N"/>
</dbReference>
<dbReference type="KEGG" id="pmrn:116948110"/>
<reference evidence="5" key="1">
    <citation type="submission" date="2025-08" db="UniProtKB">
        <authorList>
            <consortium name="RefSeq"/>
        </authorList>
    </citation>
    <scope>IDENTIFICATION</scope>
    <source>
        <tissue evidence="5">Sperm</tissue>
    </source>
</reference>
<name>A0AAJ7X531_PETMA</name>
<dbReference type="Gene3D" id="1.20.1050.10">
    <property type="match status" value="1"/>
</dbReference>
<dbReference type="InterPro" id="IPR040079">
    <property type="entry name" value="Glutathione_S-Trfase"/>
</dbReference>
<organism evidence="4 5">
    <name type="scientific">Petromyzon marinus</name>
    <name type="common">Sea lamprey</name>
    <dbReference type="NCBI Taxonomy" id="7757"/>
    <lineage>
        <taxon>Eukaryota</taxon>
        <taxon>Metazoa</taxon>
        <taxon>Chordata</taxon>
        <taxon>Craniata</taxon>
        <taxon>Vertebrata</taxon>
        <taxon>Cyclostomata</taxon>
        <taxon>Hyperoartia</taxon>
        <taxon>Petromyzontiformes</taxon>
        <taxon>Petromyzontidae</taxon>
        <taxon>Petromyzon</taxon>
    </lineage>
</organism>
<keyword evidence="4" id="KW-1185">Reference proteome</keyword>
<feature type="domain" description="GST N-terminal" evidence="2">
    <location>
        <begin position="11"/>
        <end position="92"/>
    </location>
</feature>
<dbReference type="SFLD" id="SFLDG01153">
    <property type="entry name" value="Main.4:_Theta-like"/>
    <property type="match status" value="1"/>
</dbReference>
<dbReference type="GO" id="GO:0006749">
    <property type="term" value="P:glutathione metabolic process"/>
    <property type="evidence" value="ECO:0007669"/>
    <property type="project" value="TreeGrafter"/>
</dbReference>
<dbReference type="CDD" id="cd03177">
    <property type="entry name" value="GST_C_Delta_Epsilon"/>
    <property type="match status" value="1"/>
</dbReference>
<evidence type="ECO:0000259" key="2">
    <source>
        <dbReference type="PROSITE" id="PS50404"/>
    </source>
</evidence>
<dbReference type="PANTHER" id="PTHR43969:SF9">
    <property type="entry name" value="GLUTATHIONE S TRANSFERASE D10, ISOFORM A-RELATED"/>
    <property type="match status" value="1"/>
</dbReference>
<dbReference type="Pfam" id="PF00043">
    <property type="entry name" value="GST_C"/>
    <property type="match status" value="1"/>
</dbReference>
<evidence type="ECO:0000256" key="1">
    <source>
        <dbReference type="ARBA" id="ARBA00011738"/>
    </source>
</evidence>
<dbReference type="InterPro" id="IPR036282">
    <property type="entry name" value="Glutathione-S-Trfase_C_sf"/>
</dbReference>
<dbReference type="AlphaFoldDB" id="A0AAJ7X531"/>
<dbReference type="RefSeq" id="XP_032820358.1">
    <property type="nucleotide sequence ID" value="XM_032964467.1"/>
</dbReference>
<gene>
    <name evidence="5" type="primary">LOC116948110</name>
</gene>
<dbReference type="InterPro" id="IPR004046">
    <property type="entry name" value="GST_C"/>
</dbReference>
<dbReference type="Proteomes" id="UP001318040">
    <property type="component" value="Chromosome 32"/>
</dbReference>
<accession>A0AAJ7X531</accession>
<evidence type="ECO:0000313" key="5">
    <source>
        <dbReference type="RefSeq" id="XP_032820358.1"/>
    </source>
</evidence>
<dbReference type="CDD" id="cd03045">
    <property type="entry name" value="GST_N_Delta_Epsilon"/>
    <property type="match status" value="1"/>
</dbReference>
<sequence length="221" mass="25012">MGNKVGTVQASQLVLYWFPMSAPCRAVLMLCRELGLSTELRVVDLMKGEQLKDDFQLINPMHTVPALDDGGLRLWESRAILQYLVNKYATKKADALYPREAAARARVDLMLNISLSTVNKAIGEYMYPQLFQKKPADPEKETKVKEALQFLEKTLQANNYLTGNHMTIADLCMVTDVSMLEPVAYNLASYPSLVAWIGRMKQLTYYGECNQGLEDFKKSMQ</sequence>
<dbReference type="SUPFAM" id="SSF47616">
    <property type="entry name" value="GST C-terminal domain-like"/>
    <property type="match status" value="1"/>
</dbReference>
<comment type="subunit">
    <text evidence="1">Homodimer.</text>
</comment>
<dbReference type="PROSITE" id="PS50404">
    <property type="entry name" value="GST_NTER"/>
    <property type="match status" value="1"/>
</dbReference>
<evidence type="ECO:0000259" key="3">
    <source>
        <dbReference type="PROSITE" id="PS50405"/>
    </source>
</evidence>
<dbReference type="PROSITE" id="PS50405">
    <property type="entry name" value="GST_CTER"/>
    <property type="match status" value="1"/>
</dbReference>
<dbReference type="FunFam" id="3.40.30.10:FF:000034">
    <property type="entry name" value="glutathione S-transferase 1"/>
    <property type="match status" value="1"/>
</dbReference>
<proteinExistence type="predicted"/>
<dbReference type="PANTHER" id="PTHR43969">
    <property type="entry name" value="GLUTATHIONE S TRANSFERASE D10, ISOFORM A-RELATED"/>
    <property type="match status" value="1"/>
</dbReference>
<evidence type="ECO:0000313" key="4">
    <source>
        <dbReference type="Proteomes" id="UP001318040"/>
    </source>
</evidence>
<dbReference type="SFLD" id="SFLDG00358">
    <property type="entry name" value="Main_(cytGST)"/>
    <property type="match status" value="1"/>
</dbReference>
<dbReference type="InterPro" id="IPR036249">
    <property type="entry name" value="Thioredoxin-like_sf"/>
</dbReference>
<dbReference type="SFLD" id="SFLDS00019">
    <property type="entry name" value="Glutathione_Transferase_(cytos"/>
    <property type="match status" value="1"/>
</dbReference>
<dbReference type="GO" id="GO:0004364">
    <property type="term" value="F:glutathione transferase activity"/>
    <property type="evidence" value="ECO:0007669"/>
    <property type="project" value="TreeGrafter"/>
</dbReference>
<feature type="domain" description="GST C-terminal" evidence="3">
    <location>
        <begin position="100"/>
        <end position="221"/>
    </location>
</feature>
<dbReference type="SUPFAM" id="SSF52833">
    <property type="entry name" value="Thioredoxin-like"/>
    <property type="match status" value="1"/>
</dbReference>
<dbReference type="GeneID" id="116948110"/>
<dbReference type="Gene3D" id="3.40.30.10">
    <property type="entry name" value="Glutaredoxin"/>
    <property type="match status" value="1"/>
</dbReference>
<dbReference type="InterPro" id="IPR010987">
    <property type="entry name" value="Glutathione-S-Trfase_C-like"/>
</dbReference>
<dbReference type="Pfam" id="PF13417">
    <property type="entry name" value="GST_N_3"/>
    <property type="match status" value="1"/>
</dbReference>